<reference evidence="6" key="3">
    <citation type="submission" date="2015-06" db="UniProtKB">
        <authorList>
            <consortium name="EnsemblMetazoa"/>
        </authorList>
    </citation>
    <scope>IDENTIFICATION</scope>
</reference>
<dbReference type="GO" id="GO:0005737">
    <property type="term" value="C:cytoplasm"/>
    <property type="evidence" value="ECO:0007669"/>
    <property type="project" value="TreeGrafter"/>
</dbReference>
<dbReference type="SUPFAM" id="SSF55550">
    <property type="entry name" value="SH2 domain"/>
    <property type="match status" value="1"/>
</dbReference>
<dbReference type="Proteomes" id="UP000014760">
    <property type="component" value="Unassembled WGS sequence"/>
</dbReference>
<keyword evidence="1 2" id="KW-0727">SH2 domain</keyword>
<dbReference type="EMBL" id="AMQN01014189">
    <property type="status" value="NOT_ANNOTATED_CDS"/>
    <property type="molecule type" value="Genomic_DNA"/>
</dbReference>
<dbReference type="InterPro" id="IPR036860">
    <property type="entry name" value="SH2_dom_sf"/>
</dbReference>
<dbReference type="PANTHER" id="PTHR19969:SF5">
    <property type="entry name" value="CRK-LIKE PROTEIN"/>
    <property type="match status" value="1"/>
</dbReference>
<dbReference type="GO" id="GO:0035591">
    <property type="term" value="F:signaling adaptor activity"/>
    <property type="evidence" value="ECO:0007669"/>
    <property type="project" value="TreeGrafter"/>
</dbReference>
<dbReference type="InterPro" id="IPR051184">
    <property type="entry name" value="Tyrosine-phos_adapter"/>
</dbReference>
<dbReference type="STRING" id="283909.R7TI27"/>
<dbReference type="EMBL" id="KB310789">
    <property type="protein sequence ID" value="ELT90740.1"/>
    <property type="molecule type" value="Genomic_DNA"/>
</dbReference>
<evidence type="ECO:0000256" key="2">
    <source>
        <dbReference type="PROSITE-ProRule" id="PRU00191"/>
    </source>
</evidence>
<dbReference type="InterPro" id="IPR000980">
    <property type="entry name" value="SH2"/>
</dbReference>
<evidence type="ECO:0000313" key="7">
    <source>
        <dbReference type="Proteomes" id="UP000014760"/>
    </source>
</evidence>
<protein>
    <recommendedName>
        <fullName evidence="4">SH2 domain-containing protein</fullName>
    </recommendedName>
</protein>
<evidence type="ECO:0000313" key="6">
    <source>
        <dbReference type="EnsemblMetazoa" id="CapteP187428"/>
    </source>
</evidence>
<dbReference type="GO" id="GO:0016477">
    <property type="term" value="P:cell migration"/>
    <property type="evidence" value="ECO:0007669"/>
    <property type="project" value="TreeGrafter"/>
</dbReference>
<dbReference type="GO" id="GO:0007167">
    <property type="term" value="P:enzyme-linked receptor protein signaling pathway"/>
    <property type="evidence" value="ECO:0007669"/>
    <property type="project" value="TreeGrafter"/>
</dbReference>
<evidence type="ECO:0000256" key="3">
    <source>
        <dbReference type="SAM" id="MobiDB-lite"/>
    </source>
</evidence>
<dbReference type="PANTHER" id="PTHR19969">
    <property type="entry name" value="SH2-SH3 ADAPTOR PROTEIN-RELATED"/>
    <property type="match status" value="1"/>
</dbReference>
<organism evidence="5">
    <name type="scientific">Capitella teleta</name>
    <name type="common">Polychaete worm</name>
    <dbReference type="NCBI Taxonomy" id="283909"/>
    <lineage>
        <taxon>Eukaryota</taxon>
        <taxon>Metazoa</taxon>
        <taxon>Spiralia</taxon>
        <taxon>Lophotrochozoa</taxon>
        <taxon>Annelida</taxon>
        <taxon>Polychaeta</taxon>
        <taxon>Sedentaria</taxon>
        <taxon>Scolecida</taxon>
        <taxon>Capitellidae</taxon>
        <taxon>Capitella</taxon>
    </lineage>
</organism>
<dbReference type="HOGENOM" id="CLU_714225_0_0_1"/>
<sequence>MAQRKPPPPQLPPRANVSPVSHLLYYHPHLRDLSDVREVMLPYVMQDGSFLLRNSSKRKDTYTVSVMHDKSIKHFYIFRRDNCFYLQDKYFGSIDKLIAHYKHEDVPNMEAIKHIRLLHPIKNPHQMTSPSAEPTDYEAYSFSEPKSAKKSKKSSRFFFSLPRKKDSSSYANFNGDPMPNGVAERSSESPSEPPAERPIPTPRARKSSERAAMPLPKGTGHHRNANPTEGKYYSAVDNLEVSRIPALLSMLQVDERAKCDCGLYFDEATLPRDWTMHISHEPNSEGRVFFMGPDQQTAWNLPLEVACELSQDQQERIRSLLDRYHHDRLKPAPSEHRLRSISDDGEEKKLNEASGGYSASVPTNYESPEYLTGGDFRDQGEFSQYPR</sequence>
<dbReference type="GO" id="GO:0030971">
    <property type="term" value="F:receptor tyrosine kinase binding"/>
    <property type="evidence" value="ECO:0007669"/>
    <property type="project" value="TreeGrafter"/>
</dbReference>
<dbReference type="AlphaFoldDB" id="R7TI27"/>
<evidence type="ECO:0000256" key="1">
    <source>
        <dbReference type="ARBA" id="ARBA00022999"/>
    </source>
</evidence>
<dbReference type="CDD" id="cd00173">
    <property type="entry name" value="SH2"/>
    <property type="match status" value="1"/>
</dbReference>
<evidence type="ECO:0000313" key="5">
    <source>
        <dbReference type="EMBL" id="ELT90740.1"/>
    </source>
</evidence>
<gene>
    <name evidence="5" type="ORF">CAPTEDRAFT_187428</name>
</gene>
<dbReference type="PROSITE" id="PS50001">
    <property type="entry name" value="SH2"/>
    <property type="match status" value="1"/>
</dbReference>
<feature type="region of interest" description="Disordered" evidence="3">
    <location>
        <begin position="165"/>
        <end position="230"/>
    </location>
</feature>
<feature type="domain" description="SH2" evidence="4">
    <location>
        <begin position="25"/>
        <end position="121"/>
    </location>
</feature>
<feature type="compositionally biased region" description="Pro residues" evidence="3">
    <location>
        <begin position="191"/>
        <end position="201"/>
    </location>
</feature>
<evidence type="ECO:0000259" key="4">
    <source>
        <dbReference type="PROSITE" id="PS50001"/>
    </source>
</evidence>
<dbReference type="SMART" id="SM00252">
    <property type="entry name" value="SH2"/>
    <property type="match status" value="1"/>
</dbReference>
<proteinExistence type="predicted"/>
<dbReference type="PRINTS" id="PR00401">
    <property type="entry name" value="SH2DOMAIN"/>
</dbReference>
<keyword evidence="7" id="KW-1185">Reference proteome</keyword>
<dbReference type="Pfam" id="PF00017">
    <property type="entry name" value="SH2"/>
    <property type="match status" value="1"/>
</dbReference>
<dbReference type="EnsemblMetazoa" id="CapteT187428">
    <property type="protein sequence ID" value="CapteP187428"/>
    <property type="gene ID" value="CapteG187428"/>
</dbReference>
<dbReference type="OrthoDB" id="6161358at2759"/>
<feature type="region of interest" description="Disordered" evidence="3">
    <location>
        <begin position="123"/>
        <end position="145"/>
    </location>
</feature>
<reference evidence="7" key="1">
    <citation type="submission" date="2012-12" db="EMBL/GenBank/DDBJ databases">
        <authorList>
            <person name="Hellsten U."/>
            <person name="Grimwood J."/>
            <person name="Chapman J.A."/>
            <person name="Shapiro H."/>
            <person name="Aerts A."/>
            <person name="Otillar R.P."/>
            <person name="Terry A.Y."/>
            <person name="Boore J.L."/>
            <person name="Simakov O."/>
            <person name="Marletaz F."/>
            <person name="Cho S.-J."/>
            <person name="Edsinger-Gonzales E."/>
            <person name="Havlak P."/>
            <person name="Kuo D.-H."/>
            <person name="Larsson T."/>
            <person name="Lv J."/>
            <person name="Arendt D."/>
            <person name="Savage R."/>
            <person name="Osoegawa K."/>
            <person name="de Jong P."/>
            <person name="Lindberg D.R."/>
            <person name="Seaver E.C."/>
            <person name="Weisblat D.A."/>
            <person name="Putnam N.H."/>
            <person name="Grigoriev I.V."/>
            <person name="Rokhsar D.S."/>
        </authorList>
    </citation>
    <scope>NUCLEOTIDE SEQUENCE</scope>
    <source>
        <strain evidence="7">I ESC-2004</strain>
    </source>
</reference>
<dbReference type="OMA" id="SSERCEC"/>
<reference evidence="5 7" key="2">
    <citation type="journal article" date="2013" name="Nature">
        <title>Insights into bilaterian evolution from three spiralian genomes.</title>
        <authorList>
            <person name="Simakov O."/>
            <person name="Marletaz F."/>
            <person name="Cho S.J."/>
            <person name="Edsinger-Gonzales E."/>
            <person name="Havlak P."/>
            <person name="Hellsten U."/>
            <person name="Kuo D.H."/>
            <person name="Larsson T."/>
            <person name="Lv J."/>
            <person name="Arendt D."/>
            <person name="Savage R."/>
            <person name="Osoegawa K."/>
            <person name="de Jong P."/>
            <person name="Grimwood J."/>
            <person name="Chapman J.A."/>
            <person name="Shapiro H."/>
            <person name="Aerts A."/>
            <person name="Otillar R.P."/>
            <person name="Terry A.Y."/>
            <person name="Boore J.L."/>
            <person name="Grigoriev I.V."/>
            <person name="Lindberg D.R."/>
            <person name="Seaver E.C."/>
            <person name="Weisblat D.A."/>
            <person name="Putnam N.H."/>
            <person name="Rokhsar D.S."/>
        </authorList>
    </citation>
    <scope>NUCLEOTIDE SEQUENCE</scope>
    <source>
        <strain evidence="5 7">I ESC-2004</strain>
    </source>
</reference>
<dbReference type="Gene3D" id="3.30.505.10">
    <property type="entry name" value="SH2 domain"/>
    <property type="match status" value="1"/>
</dbReference>
<name>R7TI27_CAPTE</name>
<feature type="region of interest" description="Disordered" evidence="3">
    <location>
        <begin position="333"/>
        <end position="387"/>
    </location>
</feature>
<accession>R7TI27</accession>
<feature type="compositionally biased region" description="Basic and acidic residues" evidence="3">
    <location>
        <begin position="333"/>
        <end position="351"/>
    </location>
</feature>